<evidence type="ECO:0000313" key="2">
    <source>
        <dbReference type="Proteomes" id="UP001596550"/>
    </source>
</evidence>
<keyword evidence="2" id="KW-1185">Reference proteome</keyword>
<gene>
    <name evidence="1" type="ORF">ACFQO9_17285</name>
</gene>
<protein>
    <submittedName>
        <fullName evidence="1">Uncharacterized protein</fullName>
    </submittedName>
</protein>
<sequence length="214" mass="24485">MNDQVLDGSEASKHKGNLEGWPELAGQRLRDRSKWVRMHLLPHQLGGNAVDSNLTPALGSINVSFSQNLERAAIDLAKKAPIEERKVIWYKFNIEYYNGKVFPKFLFASYGTYSRAGKDWKRNSPIKEFHISPDYPEMDFQPFDMKANNWDAKEMAAALGITQGFANILKQNGGYTDLENIEVKLDAKIDWNNRKNQENFAVIRKADDNNLITF</sequence>
<proteinExistence type="predicted"/>
<comment type="caution">
    <text evidence="1">The sequence shown here is derived from an EMBL/GenBank/DDBJ whole genome shotgun (WGS) entry which is preliminary data.</text>
</comment>
<dbReference type="RefSeq" id="WP_378182246.1">
    <property type="nucleotide sequence ID" value="NZ_JBHTCR010000010.1"/>
</dbReference>
<organism evidence="1 2">
    <name type="scientific">Chryseobacterium zhengzhouense</name>
    <dbReference type="NCBI Taxonomy" id="1636086"/>
    <lineage>
        <taxon>Bacteria</taxon>
        <taxon>Pseudomonadati</taxon>
        <taxon>Bacteroidota</taxon>
        <taxon>Flavobacteriia</taxon>
        <taxon>Flavobacteriales</taxon>
        <taxon>Weeksellaceae</taxon>
        <taxon>Chryseobacterium group</taxon>
        <taxon>Chryseobacterium</taxon>
    </lineage>
</organism>
<reference evidence="2" key="1">
    <citation type="journal article" date="2019" name="Int. J. Syst. Evol. Microbiol.">
        <title>The Global Catalogue of Microorganisms (GCM) 10K type strain sequencing project: providing services to taxonomists for standard genome sequencing and annotation.</title>
        <authorList>
            <consortium name="The Broad Institute Genomics Platform"/>
            <consortium name="The Broad Institute Genome Sequencing Center for Infectious Disease"/>
            <person name="Wu L."/>
            <person name="Ma J."/>
        </authorList>
    </citation>
    <scope>NUCLEOTIDE SEQUENCE [LARGE SCALE GENOMIC DNA]</scope>
    <source>
        <strain evidence="2">CCUG 54781</strain>
    </source>
</reference>
<evidence type="ECO:0000313" key="1">
    <source>
        <dbReference type="EMBL" id="MFC7348474.1"/>
    </source>
</evidence>
<dbReference type="EMBL" id="JBHTCR010000010">
    <property type="protein sequence ID" value="MFC7348474.1"/>
    <property type="molecule type" value="Genomic_DNA"/>
</dbReference>
<dbReference type="Proteomes" id="UP001596550">
    <property type="component" value="Unassembled WGS sequence"/>
</dbReference>
<name>A0ABW2M2Q3_9FLAO</name>
<accession>A0ABW2M2Q3</accession>